<keyword evidence="1" id="KW-0812">Transmembrane</keyword>
<feature type="transmembrane region" description="Helical" evidence="1">
    <location>
        <begin position="41"/>
        <end position="61"/>
    </location>
</feature>
<dbReference type="Proteomes" id="UP000244722">
    <property type="component" value="Unassembled WGS sequence"/>
</dbReference>
<keyword evidence="1" id="KW-0472">Membrane</keyword>
<organism evidence="2 3">
    <name type="scientific">Tuber borchii</name>
    <name type="common">White truffle</name>
    <dbReference type="NCBI Taxonomy" id="42251"/>
    <lineage>
        <taxon>Eukaryota</taxon>
        <taxon>Fungi</taxon>
        <taxon>Dikarya</taxon>
        <taxon>Ascomycota</taxon>
        <taxon>Pezizomycotina</taxon>
        <taxon>Pezizomycetes</taxon>
        <taxon>Pezizales</taxon>
        <taxon>Tuberaceae</taxon>
        <taxon>Tuber</taxon>
    </lineage>
</organism>
<dbReference type="AlphaFoldDB" id="A0A2T7A6Z8"/>
<dbReference type="EMBL" id="NESQ01000011">
    <property type="protein sequence ID" value="PUU83480.1"/>
    <property type="molecule type" value="Genomic_DNA"/>
</dbReference>
<reference evidence="2 3" key="1">
    <citation type="submission" date="2017-04" db="EMBL/GenBank/DDBJ databases">
        <title>Draft genome sequence of Tuber borchii Vittad., a whitish edible truffle.</title>
        <authorList>
            <consortium name="DOE Joint Genome Institute"/>
            <person name="Murat C."/>
            <person name="Kuo A."/>
            <person name="Barry K.W."/>
            <person name="Clum A."/>
            <person name="Dockter R.B."/>
            <person name="Fauchery L."/>
            <person name="Iotti M."/>
            <person name="Kohler A."/>
            <person name="Labutti K."/>
            <person name="Lindquist E.A."/>
            <person name="Lipzen A."/>
            <person name="Ohm R.A."/>
            <person name="Wang M."/>
            <person name="Grigoriev I.V."/>
            <person name="Zambonelli A."/>
            <person name="Martin F.M."/>
        </authorList>
    </citation>
    <scope>NUCLEOTIDE SEQUENCE [LARGE SCALE GENOMIC DNA]</scope>
    <source>
        <strain evidence="2 3">Tbo3840</strain>
    </source>
</reference>
<accession>A0A2T7A6Z8</accession>
<comment type="caution">
    <text evidence="2">The sequence shown here is derived from an EMBL/GenBank/DDBJ whole genome shotgun (WGS) entry which is preliminary data.</text>
</comment>
<evidence type="ECO:0000256" key="1">
    <source>
        <dbReference type="SAM" id="Phobius"/>
    </source>
</evidence>
<name>A0A2T7A6Z8_TUBBO</name>
<keyword evidence="1" id="KW-1133">Transmembrane helix</keyword>
<gene>
    <name evidence="2" type="ORF">B9Z19DRAFT_49121</name>
</gene>
<proteinExistence type="predicted"/>
<keyword evidence="3" id="KW-1185">Reference proteome</keyword>
<evidence type="ECO:0000313" key="3">
    <source>
        <dbReference type="Proteomes" id="UP000244722"/>
    </source>
</evidence>
<protein>
    <submittedName>
        <fullName evidence="2">Uncharacterized protein</fullName>
    </submittedName>
</protein>
<sequence length="174" mass="18999">MMRCLLVTNSLTFQVELWYLKGLWDPLGRQAASAANRLLSFSLFCCSFLIIVEIVLSRNLYRQPHPLRHPSIPLLHTGTCGALAHGLWRGCCAAGLLKNRALSGSSDKVAVLCLQAVIPVAPSVQGRVRTTKDETVSSLDGRTSLAPSWTGWTDGPSAADTQNWSMRQILPTPK</sequence>
<evidence type="ECO:0000313" key="2">
    <source>
        <dbReference type="EMBL" id="PUU83480.1"/>
    </source>
</evidence>